<dbReference type="Pfam" id="PF02811">
    <property type="entry name" value="PHP"/>
    <property type="match status" value="1"/>
</dbReference>
<dbReference type="Proteomes" id="UP000539642">
    <property type="component" value="Unassembled WGS sequence"/>
</dbReference>
<organism evidence="2 3">
    <name type="scientific">Desulfoprunum benzoelyticum</name>
    <dbReference type="NCBI Taxonomy" id="1506996"/>
    <lineage>
        <taxon>Bacteria</taxon>
        <taxon>Pseudomonadati</taxon>
        <taxon>Thermodesulfobacteriota</taxon>
        <taxon>Desulfobulbia</taxon>
        <taxon>Desulfobulbales</taxon>
        <taxon>Desulfobulbaceae</taxon>
        <taxon>Desulfoprunum</taxon>
    </lineage>
</organism>
<dbReference type="InterPro" id="IPR052018">
    <property type="entry name" value="PHP_domain"/>
</dbReference>
<dbReference type="InterPro" id="IPR003141">
    <property type="entry name" value="Pol/His_phosphatase_N"/>
</dbReference>
<protein>
    <recommendedName>
        <fullName evidence="1">Polymerase/histidinol phosphatase N-terminal domain-containing protein</fullName>
    </recommendedName>
</protein>
<evidence type="ECO:0000313" key="2">
    <source>
        <dbReference type="EMBL" id="MBB5346347.1"/>
    </source>
</evidence>
<dbReference type="GO" id="GO:0004534">
    <property type="term" value="F:5'-3' RNA exonuclease activity"/>
    <property type="evidence" value="ECO:0007669"/>
    <property type="project" value="TreeGrafter"/>
</dbReference>
<gene>
    <name evidence="2" type="ORF">HNQ81_000054</name>
</gene>
<keyword evidence="3" id="KW-1185">Reference proteome</keyword>
<dbReference type="AlphaFoldDB" id="A0A840UJ17"/>
<dbReference type="PANTHER" id="PTHR42924">
    <property type="entry name" value="EXONUCLEASE"/>
    <property type="match status" value="1"/>
</dbReference>
<reference evidence="2 3" key="1">
    <citation type="submission" date="2020-08" db="EMBL/GenBank/DDBJ databases">
        <title>Genomic Encyclopedia of Type Strains, Phase IV (KMG-IV): sequencing the most valuable type-strain genomes for metagenomic binning, comparative biology and taxonomic classification.</title>
        <authorList>
            <person name="Goeker M."/>
        </authorList>
    </citation>
    <scope>NUCLEOTIDE SEQUENCE [LARGE SCALE GENOMIC DNA]</scope>
    <source>
        <strain evidence="2 3">DSM 28570</strain>
    </source>
</reference>
<proteinExistence type="predicted"/>
<dbReference type="Gene3D" id="3.20.20.140">
    <property type="entry name" value="Metal-dependent hydrolases"/>
    <property type="match status" value="1"/>
</dbReference>
<evidence type="ECO:0000313" key="3">
    <source>
        <dbReference type="Proteomes" id="UP000539642"/>
    </source>
</evidence>
<sequence length="280" mass="30119">MALDLHVHSTFSDGTMSPAELVELARVKRLVAIALTDHDTVDGFIPAQQAAAGMSLEVIAGLEFSVLHQGTSMHILGYLMDIAHADLNRMLADLQKGRIERNAKILDKLQGLGISIEPDELRQVSVTGQTGRPHIARLLLAKGAVGSMLQAFEQYLGRKGLAYVSRPVPTAEDAIAVLRAAGGLCVLAHPQQMDPDLKQLPALLDELVPMGLDGLEAYYPTHSSRTRRKIIAAAEHYGLVLTGGSDFHGDIRPGTTLAGGRNVYVPDELLSILKDRAASR</sequence>
<dbReference type="EMBL" id="JACHEO010000001">
    <property type="protein sequence ID" value="MBB5346347.1"/>
    <property type="molecule type" value="Genomic_DNA"/>
</dbReference>
<feature type="domain" description="Polymerase/histidinol phosphatase N-terminal" evidence="1">
    <location>
        <begin position="3"/>
        <end position="68"/>
    </location>
</feature>
<dbReference type="SMART" id="SM00481">
    <property type="entry name" value="POLIIIAc"/>
    <property type="match status" value="1"/>
</dbReference>
<dbReference type="CDD" id="cd07438">
    <property type="entry name" value="PHP_HisPPase_AMP"/>
    <property type="match status" value="1"/>
</dbReference>
<comment type="caution">
    <text evidence="2">The sequence shown here is derived from an EMBL/GenBank/DDBJ whole genome shotgun (WGS) entry which is preliminary data.</text>
</comment>
<name>A0A840UJ17_9BACT</name>
<dbReference type="SUPFAM" id="SSF89550">
    <property type="entry name" value="PHP domain-like"/>
    <property type="match status" value="1"/>
</dbReference>
<dbReference type="PANTHER" id="PTHR42924:SF3">
    <property type="entry name" value="POLYMERASE_HISTIDINOL PHOSPHATASE N-TERMINAL DOMAIN-CONTAINING PROTEIN"/>
    <property type="match status" value="1"/>
</dbReference>
<dbReference type="GO" id="GO:0035312">
    <property type="term" value="F:5'-3' DNA exonuclease activity"/>
    <property type="evidence" value="ECO:0007669"/>
    <property type="project" value="TreeGrafter"/>
</dbReference>
<dbReference type="Gene3D" id="1.10.150.650">
    <property type="match status" value="1"/>
</dbReference>
<evidence type="ECO:0000259" key="1">
    <source>
        <dbReference type="SMART" id="SM00481"/>
    </source>
</evidence>
<dbReference type="RefSeq" id="WP_183347111.1">
    <property type="nucleotide sequence ID" value="NZ_JACHEO010000001.1"/>
</dbReference>
<dbReference type="InterPro" id="IPR016195">
    <property type="entry name" value="Pol/histidinol_Pase-like"/>
</dbReference>
<dbReference type="InterPro" id="IPR004013">
    <property type="entry name" value="PHP_dom"/>
</dbReference>
<accession>A0A840UJ17</accession>